<dbReference type="RefSeq" id="WP_156530687.1">
    <property type="nucleotide sequence ID" value="NZ_CACRUE010000017.1"/>
</dbReference>
<dbReference type="Gene3D" id="3.30.1340.20">
    <property type="entry name" value="3H domain"/>
    <property type="match status" value="1"/>
</dbReference>
<reference evidence="4" key="1">
    <citation type="submission" date="2019-11" db="EMBL/GenBank/DDBJ databases">
        <authorList>
            <person name="Feng L."/>
        </authorList>
    </citation>
    <scope>NUCLEOTIDE SEQUENCE</scope>
    <source>
        <strain evidence="4">IbartlettiiLFYP30</strain>
    </source>
</reference>
<dbReference type="Pfam" id="PF02829">
    <property type="entry name" value="3H"/>
    <property type="match status" value="1"/>
</dbReference>
<dbReference type="SUPFAM" id="SSF75500">
    <property type="entry name" value="Putative transcriptional regulator TM1602, C-terminal domain"/>
    <property type="match status" value="1"/>
</dbReference>
<dbReference type="PANTHER" id="PTHR40068">
    <property type="entry name" value="TRANSCRIPTION REPRESSOR NIAR-RELATED"/>
    <property type="match status" value="1"/>
</dbReference>
<evidence type="ECO:0000313" key="4">
    <source>
        <dbReference type="EMBL" id="VYT86670.1"/>
    </source>
</evidence>
<dbReference type="InterPro" id="IPR013196">
    <property type="entry name" value="HTH_11"/>
</dbReference>
<feature type="domain" description="Helix-turn-helix type 11" evidence="3">
    <location>
        <begin position="6"/>
        <end position="59"/>
    </location>
</feature>
<organism evidence="4">
    <name type="scientific">Intestinibacter bartlettii</name>
    <dbReference type="NCBI Taxonomy" id="261299"/>
    <lineage>
        <taxon>Bacteria</taxon>
        <taxon>Bacillati</taxon>
        <taxon>Bacillota</taxon>
        <taxon>Clostridia</taxon>
        <taxon>Peptostreptococcales</taxon>
        <taxon>Peptostreptococcaceae</taxon>
        <taxon>Intestinibacter</taxon>
    </lineage>
</organism>
<dbReference type="EMBL" id="CACRUE010000017">
    <property type="protein sequence ID" value="VYT86670.1"/>
    <property type="molecule type" value="Genomic_DNA"/>
</dbReference>
<evidence type="ECO:0000259" key="3">
    <source>
        <dbReference type="Pfam" id="PF08279"/>
    </source>
</evidence>
<feature type="domain" description="3H" evidence="2">
    <location>
        <begin position="74"/>
        <end position="168"/>
    </location>
</feature>
<dbReference type="PIRSF" id="PIRSF037847">
    <property type="entry name" value="NiaR"/>
    <property type="match status" value="1"/>
</dbReference>
<dbReference type="InterPro" id="IPR036388">
    <property type="entry name" value="WH-like_DNA-bd_sf"/>
</dbReference>
<protein>
    <submittedName>
        <fullName evidence="4">Putative transcription repressor NiaR</fullName>
    </submittedName>
</protein>
<name>A0A6N3AAD1_9FIRM</name>
<feature type="binding site" evidence="1">
    <location>
        <position position="145"/>
    </location>
    <ligand>
        <name>Ni(2+)</name>
        <dbReference type="ChEBI" id="CHEBI:49786"/>
    </ligand>
</feature>
<dbReference type="AlphaFoldDB" id="A0A6N3AAD1"/>
<dbReference type="SUPFAM" id="SSF46785">
    <property type="entry name" value="Winged helix' DNA-binding domain"/>
    <property type="match status" value="1"/>
</dbReference>
<evidence type="ECO:0000259" key="2">
    <source>
        <dbReference type="Pfam" id="PF02829"/>
    </source>
</evidence>
<proteinExistence type="predicted"/>
<feature type="binding site" evidence="1">
    <location>
        <position position="84"/>
    </location>
    <ligand>
        <name>Ni(2+)</name>
        <dbReference type="ChEBI" id="CHEBI:49786"/>
    </ligand>
</feature>
<dbReference type="PANTHER" id="PTHR40068:SF1">
    <property type="entry name" value="TRANSCRIPTION REPRESSOR NIAR-RELATED"/>
    <property type="match status" value="1"/>
</dbReference>
<sequence length="170" mass="19456">MSSNERKERLLQILKKSDEPVKGSELSAELQVSRQVVVKDIALLRASGIEILATSSGYIILNPVKDEFKIKCKNHNSDEELYDELQTIIDLGGRVKDVIVEHPTYGVLKAELNVSTNRDLKKFMEKATTNEFKQLSVLSPDYHIHTIEVSNKDIFEEIKKELRDKNILFE</sequence>
<keyword evidence="1" id="KW-0479">Metal-binding</keyword>
<keyword evidence="1" id="KW-0533">Nickel</keyword>
<dbReference type="InterPro" id="IPR004173">
    <property type="entry name" value="3H_domain"/>
</dbReference>
<accession>A0A6N3AAD1</accession>
<feature type="binding site" evidence="1">
    <location>
        <position position="143"/>
    </location>
    <ligand>
        <name>Ni(2+)</name>
        <dbReference type="ChEBI" id="CHEBI:49786"/>
    </ligand>
</feature>
<dbReference type="InterPro" id="IPR026043">
    <property type="entry name" value="NadR"/>
</dbReference>
<dbReference type="Gene3D" id="1.10.10.10">
    <property type="entry name" value="Winged helix-like DNA-binding domain superfamily/Winged helix DNA-binding domain"/>
    <property type="match status" value="1"/>
</dbReference>
<gene>
    <name evidence="4" type="primary">niaR</name>
    <name evidence="4" type="ORF">IBLFYP30_01180</name>
</gene>
<dbReference type="Pfam" id="PF08279">
    <property type="entry name" value="HTH_11"/>
    <property type="match status" value="1"/>
</dbReference>
<dbReference type="InterPro" id="IPR036390">
    <property type="entry name" value="WH_DNA-bd_sf"/>
</dbReference>
<dbReference type="InterPro" id="IPR035922">
    <property type="entry name" value="3H_dom_sf"/>
</dbReference>
<evidence type="ECO:0000256" key="1">
    <source>
        <dbReference type="PIRSR" id="PIRSR037847-1"/>
    </source>
</evidence>
<dbReference type="GO" id="GO:0046872">
    <property type="term" value="F:metal ion binding"/>
    <property type="evidence" value="ECO:0007669"/>
    <property type="project" value="UniProtKB-KW"/>
</dbReference>
<feature type="binding site" evidence="1">
    <location>
        <position position="75"/>
    </location>
    <ligand>
        <name>Ni(2+)</name>
        <dbReference type="ChEBI" id="CHEBI:49786"/>
    </ligand>
</feature>